<evidence type="ECO:0000313" key="1">
    <source>
        <dbReference type="EMBL" id="KAL2620956.1"/>
    </source>
</evidence>
<comment type="caution">
    <text evidence="1">The sequence shown here is derived from an EMBL/GenBank/DDBJ whole genome shotgun (WGS) entry which is preliminary data.</text>
</comment>
<keyword evidence="2" id="KW-1185">Reference proteome</keyword>
<proteinExistence type="predicted"/>
<dbReference type="Proteomes" id="UP001605036">
    <property type="component" value="Unassembled WGS sequence"/>
</dbReference>
<organism evidence="1 2">
    <name type="scientific">Riccia fluitans</name>
    <dbReference type="NCBI Taxonomy" id="41844"/>
    <lineage>
        <taxon>Eukaryota</taxon>
        <taxon>Viridiplantae</taxon>
        <taxon>Streptophyta</taxon>
        <taxon>Embryophyta</taxon>
        <taxon>Marchantiophyta</taxon>
        <taxon>Marchantiopsida</taxon>
        <taxon>Marchantiidae</taxon>
        <taxon>Marchantiales</taxon>
        <taxon>Ricciaceae</taxon>
        <taxon>Riccia</taxon>
    </lineage>
</organism>
<sequence length="172" mass="19807">MWNWNRFGLPDSCRLNTPFGRCSEPITSAGSQPGLALKPGVVQQFTHSAQKKLTELTSHFQKQPLVTEAEKIDAPVVVQSSSSLPDGLVVTKNWKKILHRWQREMVQITLPRPQLLVHKPSIQLLQKKTFWKIFATRIKFCARCSDTRNLSRISWKKTPPFITCLRRGLNFR</sequence>
<protein>
    <submittedName>
        <fullName evidence="1">Uncharacterized protein</fullName>
    </submittedName>
</protein>
<name>A0ABD1Y2U7_9MARC</name>
<dbReference type="EMBL" id="JBHFFA010000006">
    <property type="protein sequence ID" value="KAL2620956.1"/>
    <property type="molecule type" value="Genomic_DNA"/>
</dbReference>
<evidence type="ECO:0000313" key="2">
    <source>
        <dbReference type="Proteomes" id="UP001605036"/>
    </source>
</evidence>
<dbReference type="AlphaFoldDB" id="A0ABD1Y2U7"/>
<reference evidence="1 2" key="1">
    <citation type="submission" date="2024-09" db="EMBL/GenBank/DDBJ databases">
        <title>Chromosome-scale assembly of Riccia fluitans.</title>
        <authorList>
            <person name="Paukszto L."/>
            <person name="Sawicki J."/>
            <person name="Karawczyk K."/>
            <person name="Piernik-Szablinska J."/>
            <person name="Szczecinska M."/>
            <person name="Mazdziarz M."/>
        </authorList>
    </citation>
    <scope>NUCLEOTIDE SEQUENCE [LARGE SCALE GENOMIC DNA]</scope>
    <source>
        <strain evidence="1">Rf_01</strain>
        <tissue evidence="1">Aerial parts of the thallus</tissue>
    </source>
</reference>
<gene>
    <name evidence="1" type="ORF">R1flu_001161</name>
</gene>
<accession>A0ABD1Y2U7</accession>